<name>A0A5N6Z1Z2_9EURO</name>
<protein>
    <submittedName>
        <fullName evidence="1">Uncharacterized protein</fullName>
    </submittedName>
</protein>
<evidence type="ECO:0000313" key="1">
    <source>
        <dbReference type="EMBL" id="KAE8351133.1"/>
    </source>
</evidence>
<reference evidence="2" key="1">
    <citation type="submission" date="2019-04" db="EMBL/GenBank/DDBJ databases">
        <title>Friends and foes A comparative genomics studyof 23 Aspergillus species from section Flavi.</title>
        <authorList>
            <consortium name="DOE Joint Genome Institute"/>
            <person name="Kjaerbolling I."/>
            <person name="Vesth T."/>
            <person name="Frisvad J.C."/>
            <person name="Nybo J.L."/>
            <person name="Theobald S."/>
            <person name="Kildgaard S."/>
            <person name="Isbrandt T."/>
            <person name="Kuo A."/>
            <person name="Sato A."/>
            <person name="Lyhne E.K."/>
            <person name="Kogle M.E."/>
            <person name="Wiebenga A."/>
            <person name="Kun R.S."/>
            <person name="Lubbers R.J."/>
            <person name="Makela M.R."/>
            <person name="Barry K."/>
            <person name="Chovatia M."/>
            <person name="Clum A."/>
            <person name="Daum C."/>
            <person name="Haridas S."/>
            <person name="He G."/>
            <person name="LaButti K."/>
            <person name="Lipzen A."/>
            <person name="Mondo S."/>
            <person name="Riley R."/>
            <person name="Salamov A."/>
            <person name="Simmons B.A."/>
            <person name="Magnuson J.K."/>
            <person name="Henrissat B."/>
            <person name="Mortensen U.H."/>
            <person name="Larsen T.O."/>
            <person name="Devries R.P."/>
            <person name="Grigoriev I.V."/>
            <person name="Machida M."/>
            <person name="Baker S.E."/>
            <person name="Andersen M.R."/>
        </authorList>
    </citation>
    <scope>NUCLEOTIDE SEQUENCE [LARGE SCALE GENOMIC DNA]</scope>
    <source>
        <strain evidence="2">CBS 553.77</strain>
    </source>
</reference>
<dbReference type="AlphaFoldDB" id="A0A5N6Z1Z2"/>
<evidence type="ECO:0000313" key="2">
    <source>
        <dbReference type="Proteomes" id="UP000327118"/>
    </source>
</evidence>
<accession>A0A5N6Z1Z2</accession>
<gene>
    <name evidence="1" type="ORF">BDV28DRAFT_137721</name>
</gene>
<proteinExistence type="predicted"/>
<organism evidence="1 2">
    <name type="scientific">Aspergillus coremiiformis</name>
    <dbReference type="NCBI Taxonomy" id="138285"/>
    <lineage>
        <taxon>Eukaryota</taxon>
        <taxon>Fungi</taxon>
        <taxon>Dikarya</taxon>
        <taxon>Ascomycota</taxon>
        <taxon>Pezizomycotina</taxon>
        <taxon>Eurotiomycetes</taxon>
        <taxon>Eurotiomycetidae</taxon>
        <taxon>Eurotiales</taxon>
        <taxon>Aspergillaceae</taxon>
        <taxon>Aspergillus</taxon>
        <taxon>Aspergillus subgen. Circumdati</taxon>
    </lineage>
</organism>
<sequence>MISVIHRRVLLVIVGFSQETISLMYPKLYNLDTTLRRECDCFQSFRRNGAWWEGGRRQHSSAWRVLLKREGIPLGEVGELILLRQRSRTSVSLVGKPHCLSSCRGKKELVVCSQLL</sequence>
<dbReference type="EMBL" id="ML739185">
    <property type="protein sequence ID" value="KAE8351133.1"/>
    <property type="molecule type" value="Genomic_DNA"/>
</dbReference>
<dbReference type="Proteomes" id="UP000327118">
    <property type="component" value="Unassembled WGS sequence"/>
</dbReference>
<keyword evidence="2" id="KW-1185">Reference proteome</keyword>